<feature type="domain" description="LTD" evidence="2">
    <location>
        <begin position="119"/>
        <end position="351"/>
    </location>
</feature>
<accession>A0A4U0NP07</accession>
<dbReference type="InterPro" id="IPR001322">
    <property type="entry name" value="Lamin_tail_dom"/>
</dbReference>
<feature type="region of interest" description="Disordered" evidence="1">
    <location>
        <begin position="391"/>
        <end position="414"/>
    </location>
</feature>
<dbReference type="Pfam" id="PF16215">
    <property type="entry name" value="DUF4876"/>
    <property type="match status" value="1"/>
</dbReference>
<proteinExistence type="predicted"/>
<reference evidence="3 4" key="1">
    <citation type="submission" date="2019-04" db="EMBL/GenBank/DDBJ databases">
        <title>Sphingobacterium olei sp. nov., isolated from oil-contaminated soil.</title>
        <authorList>
            <person name="Liu B."/>
        </authorList>
    </citation>
    <scope>NUCLEOTIDE SEQUENCE [LARGE SCALE GENOMIC DNA]</scope>
    <source>
        <strain evidence="3 4">HAL-9</strain>
    </source>
</reference>
<protein>
    <submittedName>
        <fullName evidence="3">DUF4876 domain-containing protein</fullName>
    </submittedName>
</protein>
<dbReference type="OrthoDB" id="1409865at2"/>
<dbReference type="AlphaFoldDB" id="A0A4U0NP07"/>
<feature type="compositionally biased region" description="Polar residues" evidence="1">
    <location>
        <begin position="391"/>
        <end position="404"/>
    </location>
</feature>
<keyword evidence="4" id="KW-1185">Reference proteome</keyword>
<dbReference type="PROSITE" id="PS51257">
    <property type="entry name" value="PROKAR_LIPOPROTEIN"/>
    <property type="match status" value="1"/>
</dbReference>
<dbReference type="RefSeq" id="WP_136903142.1">
    <property type="nucleotide sequence ID" value="NZ_SUME01000010.1"/>
</dbReference>
<dbReference type="PROSITE" id="PS51841">
    <property type="entry name" value="LTD"/>
    <property type="match status" value="1"/>
</dbReference>
<dbReference type="Proteomes" id="UP000306808">
    <property type="component" value="Unassembled WGS sequence"/>
</dbReference>
<comment type="caution">
    <text evidence="3">The sequence shown here is derived from an EMBL/GenBank/DDBJ whole genome shotgun (WGS) entry which is preliminary data.</text>
</comment>
<evidence type="ECO:0000313" key="4">
    <source>
        <dbReference type="Proteomes" id="UP000306808"/>
    </source>
</evidence>
<evidence type="ECO:0000313" key="3">
    <source>
        <dbReference type="EMBL" id="TJZ51834.1"/>
    </source>
</evidence>
<organism evidence="3 4">
    <name type="scientific">Sphingobacterium olei</name>
    <dbReference type="NCBI Taxonomy" id="2571155"/>
    <lineage>
        <taxon>Bacteria</taxon>
        <taxon>Pseudomonadati</taxon>
        <taxon>Bacteroidota</taxon>
        <taxon>Sphingobacteriia</taxon>
        <taxon>Sphingobacteriales</taxon>
        <taxon>Sphingobacteriaceae</taxon>
        <taxon>Sphingobacterium</taxon>
    </lineage>
</organism>
<sequence>MKSHKFSQIIPLTAIFIFAVFSLLFVTSCKDDDDVALQYEVAVTVNYPEGYAESLASGIAVTATNTLSGANHSATTGTDGVANFRLSSGVYNFTAVGETEEFAFNGNLSNITIAENGSRTITLTAAALGGGLVIKEFYYTGSKTPEGGNYFSDQFLELYNNSDEVIYLDGIGIGGLTPTTSWSPSVWVDAAGNLQSRLPVQNYTAVFPGNGTQHPLQPRTSVVIAQDGINHKSDPAGNPNSPVNLGNADWEYYVGDLNGGRDADAAGVPNLKVIYTTTTTFVDQLYSVFGAAIIVFKLPEGTTPEAYVESAANFSTQPGASATTQYLLINKEYVLDAVEFVDTDPSRRYKRMPADLDAGYAYDPTGTYSAKSTRRKVKQIIDGKAIYKDTNNSTEDFLSGQTPSPKVHSTVVEP</sequence>
<dbReference type="InterPro" id="IPR032627">
    <property type="entry name" value="DUF4876"/>
</dbReference>
<evidence type="ECO:0000259" key="2">
    <source>
        <dbReference type="PROSITE" id="PS51841"/>
    </source>
</evidence>
<gene>
    <name evidence="3" type="ORF">FAZ15_20005</name>
</gene>
<name>A0A4U0NP07_9SPHI</name>
<dbReference type="EMBL" id="SUME01000010">
    <property type="protein sequence ID" value="TJZ51834.1"/>
    <property type="molecule type" value="Genomic_DNA"/>
</dbReference>
<evidence type="ECO:0000256" key="1">
    <source>
        <dbReference type="SAM" id="MobiDB-lite"/>
    </source>
</evidence>